<dbReference type="Pfam" id="PF04434">
    <property type="entry name" value="SWIM"/>
    <property type="match status" value="1"/>
</dbReference>
<dbReference type="EMBL" id="MWWV01000004">
    <property type="protein sequence ID" value="OZG58459.1"/>
    <property type="molecule type" value="Genomic_DNA"/>
</dbReference>
<evidence type="ECO:0000313" key="5">
    <source>
        <dbReference type="Proteomes" id="UP000216444"/>
    </source>
</evidence>
<keyword evidence="1" id="KW-0863">Zinc-finger</keyword>
<keyword evidence="1" id="KW-0479">Metal-binding</keyword>
<keyword evidence="1" id="KW-0862">Zinc</keyword>
<dbReference type="GO" id="GO:0008270">
    <property type="term" value="F:zinc ion binding"/>
    <property type="evidence" value="ECO:0007669"/>
    <property type="project" value="UniProtKB-KW"/>
</dbReference>
<sequence>MPMSDADLDEFLRGSYYNLFKPHVYERGRAYYAAGKVDLPQEIVDGLWHTVVRGNDDYQVDVRLRRGKVVSAACSCPYAQHSAYCKHVAAALISMSEWLQRQRDRAQGTEPGFPWDASDVVHWYASSQFSSAPRLTDDDWRVVKHIFETLYRLPDLETIFRRMELELFRNEDREERRRRRYSGQVSTETLTQHRETLYRKRHPGNKVERNFANMRILVPGVGISHMDELPHTWMTILEAAYEHLHDAEGLRLLYSYYILIAQTDPEAVYVGRLRAISGEHWEEDRAEIIRLQTKCRRFGPMPAVNPAYERLLREDRLSKEAFDYCRSGGMGDIAMRLLDVIVQDPESRENTLRYFRNVLKDPDSDIYKHKDKASAERVGRWMRKLDTVIGYDEVCALSEHIVGMFLQRKELRECLADYVAEVNEPPDFDDYDESDLDNGGNDSEIGIGNGIGAAGAEGDSLPGAPDAESGSGKESEDADDE</sequence>
<evidence type="ECO:0000256" key="2">
    <source>
        <dbReference type="SAM" id="MobiDB-lite"/>
    </source>
</evidence>
<proteinExistence type="predicted"/>
<dbReference type="AlphaFoldDB" id="A0A261FH42"/>
<dbReference type="Proteomes" id="UP000216444">
    <property type="component" value="Unassembled WGS sequence"/>
</dbReference>
<keyword evidence="5" id="KW-1185">Reference proteome</keyword>
<comment type="caution">
    <text evidence="4">The sequence shown here is derived from an EMBL/GenBank/DDBJ whole genome shotgun (WGS) entry which is preliminary data.</text>
</comment>
<accession>A0A261FH42</accession>
<organism evidence="4 5">
    <name type="scientific">Bifidobacterium tissieri</name>
    <dbReference type="NCBI Taxonomy" id="1630162"/>
    <lineage>
        <taxon>Bacteria</taxon>
        <taxon>Bacillati</taxon>
        <taxon>Actinomycetota</taxon>
        <taxon>Actinomycetes</taxon>
        <taxon>Bifidobacteriales</taxon>
        <taxon>Bifidobacteriaceae</taxon>
        <taxon>Bifidobacterium</taxon>
    </lineage>
</organism>
<dbReference type="InterPro" id="IPR007527">
    <property type="entry name" value="Znf_SWIM"/>
</dbReference>
<reference evidence="4 5" key="1">
    <citation type="journal article" date="2017" name="BMC Genomics">
        <title>Comparative genomic and phylogenomic analyses of the Bifidobacteriaceae family.</title>
        <authorList>
            <person name="Lugli G.A."/>
            <person name="Milani C."/>
            <person name="Turroni F."/>
            <person name="Duranti S."/>
            <person name="Mancabelli L."/>
            <person name="Mangifesta M."/>
            <person name="Ferrario C."/>
            <person name="Modesto M."/>
            <person name="Mattarelli P."/>
            <person name="Jiri K."/>
            <person name="van Sinderen D."/>
            <person name="Ventura M."/>
        </authorList>
    </citation>
    <scope>NUCLEOTIDE SEQUENCE [LARGE SCALE GENOMIC DNA]</scope>
    <source>
        <strain evidence="4 5">DSM 100201</strain>
    </source>
</reference>
<protein>
    <submittedName>
        <fullName evidence="4">Zinc finger, SWIM domain-containing protein</fullName>
    </submittedName>
</protein>
<evidence type="ECO:0000259" key="3">
    <source>
        <dbReference type="PROSITE" id="PS50966"/>
    </source>
</evidence>
<dbReference type="PROSITE" id="PS50966">
    <property type="entry name" value="ZF_SWIM"/>
    <property type="match status" value="1"/>
</dbReference>
<dbReference type="RefSeq" id="WP_245819275.1">
    <property type="nucleotide sequence ID" value="NZ_MWWV01000004.1"/>
</dbReference>
<feature type="compositionally biased region" description="Acidic residues" evidence="2">
    <location>
        <begin position="425"/>
        <end position="436"/>
    </location>
</feature>
<evidence type="ECO:0000313" key="4">
    <source>
        <dbReference type="EMBL" id="OZG58459.1"/>
    </source>
</evidence>
<feature type="region of interest" description="Disordered" evidence="2">
    <location>
        <begin position="425"/>
        <end position="481"/>
    </location>
</feature>
<evidence type="ECO:0000256" key="1">
    <source>
        <dbReference type="PROSITE-ProRule" id="PRU00325"/>
    </source>
</evidence>
<gene>
    <name evidence="4" type="ORF">BTIS_0828</name>
</gene>
<feature type="domain" description="SWIM-type" evidence="3">
    <location>
        <begin position="58"/>
        <end position="96"/>
    </location>
</feature>
<name>A0A261FH42_9BIFI</name>